<organism evidence="2 3">
    <name type="scientific">Rhodomicrobium udaipurense</name>
    <dbReference type="NCBI Taxonomy" id="1202716"/>
    <lineage>
        <taxon>Bacteria</taxon>
        <taxon>Pseudomonadati</taxon>
        <taxon>Pseudomonadota</taxon>
        <taxon>Alphaproteobacteria</taxon>
        <taxon>Hyphomicrobiales</taxon>
        <taxon>Hyphomicrobiaceae</taxon>
        <taxon>Rhodomicrobium</taxon>
    </lineage>
</organism>
<accession>A0A8I1GH04</accession>
<evidence type="ECO:0000313" key="2">
    <source>
        <dbReference type="EMBL" id="MBJ7543215.1"/>
    </source>
</evidence>
<keyword evidence="1" id="KW-0732">Signal</keyword>
<comment type="caution">
    <text evidence="2">The sequence shown here is derived from an EMBL/GenBank/DDBJ whole genome shotgun (WGS) entry which is preliminary data.</text>
</comment>
<feature type="chain" id="PRO_5034309006" description="DUF2147 domain-containing protein" evidence="1">
    <location>
        <begin position="20"/>
        <end position="165"/>
    </location>
</feature>
<dbReference type="AlphaFoldDB" id="A0A8I1GH04"/>
<dbReference type="RefSeq" id="WP_155955210.1">
    <property type="nucleotide sequence ID" value="NZ_JAEMUK010000012.1"/>
</dbReference>
<proteinExistence type="predicted"/>
<evidence type="ECO:0000313" key="3">
    <source>
        <dbReference type="Proteomes" id="UP000623250"/>
    </source>
</evidence>
<dbReference type="EMBL" id="JAEMUK010000012">
    <property type="protein sequence ID" value="MBJ7543215.1"/>
    <property type="molecule type" value="Genomic_DNA"/>
</dbReference>
<reference evidence="2 3" key="1">
    <citation type="submission" date="2020-12" db="EMBL/GenBank/DDBJ databases">
        <title>Revised draft genomes of Rhodomicrobium vannielii ATCC 17100 and Rhodomicrobium udaipurense JA643.</title>
        <authorList>
            <person name="Conners E.M."/>
            <person name="Davenport E.J."/>
            <person name="Bose A."/>
        </authorList>
    </citation>
    <scope>NUCLEOTIDE SEQUENCE [LARGE SCALE GENOMIC DNA]</scope>
    <source>
        <strain evidence="2 3">JA643</strain>
    </source>
</reference>
<sequence>MRVLVACVVFMLGAAGAQAQGRNPYYGEPTDYLGTWNNVEIQRNLVVRIEIRPDSPRGGVCVTVFGLRDGEPVVFGEYRGRTFLSNSPREREQDNSAVLVRINQPRLRGNVLLRFNGRGEIVAHSLLNISGRGDVYSVERFAAADRGRRDYDPRDRRPYERPYGY</sequence>
<keyword evidence="3" id="KW-1185">Reference proteome</keyword>
<evidence type="ECO:0008006" key="4">
    <source>
        <dbReference type="Google" id="ProtNLM"/>
    </source>
</evidence>
<feature type="signal peptide" evidence="1">
    <location>
        <begin position="1"/>
        <end position="19"/>
    </location>
</feature>
<gene>
    <name evidence="2" type="ORF">JDN41_06560</name>
</gene>
<name>A0A8I1GH04_9HYPH</name>
<dbReference type="Proteomes" id="UP000623250">
    <property type="component" value="Unassembled WGS sequence"/>
</dbReference>
<protein>
    <recommendedName>
        <fullName evidence="4">DUF2147 domain-containing protein</fullName>
    </recommendedName>
</protein>
<evidence type="ECO:0000256" key="1">
    <source>
        <dbReference type="SAM" id="SignalP"/>
    </source>
</evidence>